<reference evidence="1" key="2">
    <citation type="submission" date="2020-09" db="EMBL/GenBank/DDBJ databases">
        <authorList>
            <person name="Sun Q."/>
            <person name="Zhou Y."/>
        </authorList>
    </citation>
    <scope>NUCLEOTIDE SEQUENCE</scope>
    <source>
        <strain evidence="1">CGMCC 1.16134</strain>
    </source>
</reference>
<protein>
    <submittedName>
        <fullName evidence="1">Uncharacterized protein</fullName>
    </submittedName>
</protein>
<name>A0A917D4M4_9BACL</name>
<evidence type="ECO:0000313" key="1">
    <source>
        <dbReference type="EMBL" id="GGG12464.1"/>
    </source>
</evidence>
<dbReference type="AlphaFoldDB" id="A0A917D4M4"/>
<accession>A0A917D4M4</accession>
<dbReference type="Proteomes" id="UP000637643">
    <property type="component" value="Unassembled WGS sequence"/>
</dbReference>
<gene>
    <name evidence="1" type="ORF">GCM10010912_66130</name>
</gene>
<keyword evidence="2" id="KW-1185">Reference proteome</keyword>
<proteinExistence type="predicted"/>
<evidence type="ECO:0000313" key="2">
    <source>
        <dbReference type="Proteomes" id="UP000637643"/>
    </source>
</evidence>
<comment type="caution">
    <text evidence="1">The sequence shown here is derived from an EMBL/GenBank/DDBJ whole genome shotgun (WGS) entry which is preliminary data.</text>
</comment>
<sequence length="132" mass="15584">MKPGQNIKDLDFGKYKKNSDFQEKVVKNHYYKYYKDFSVVYDSDGNIIKLKTLSLNAIQHVWLIGIHSLDDVTQRLGNNFVVSKYDKAQRLSSRDYYDNANKLRARFVFPEGDVYTTNNQKISLVWVILEKY</sequence>
<organism evidence="1 2">
    <name type="scientific">Paenibacillus albidus</name>
    <dbReference type="NCBI Taxonomy" id="2041023"/>
    <lineage>
        <taxon>Bacteria</taxon>
        <taxon>Bacillati</taxon>
        <taxon>Bacillota</taxon>
        <taxon>Bacilli</taxon>
        <taxon>Bacillales</taxon>
        <taxon>Paenibacillaceae</taxon>
        <taxon>Paenibacillus</taxon>
    </lineage>
</organism>
<dbReference type="EMBL" id="BMKR01000056">
    <property type="protein sequence ID" value="GGG12464.1"/>
    <property type="molecule type" value="Genomic_DNA"/>
</dbReference>
<reference evidence="1" key="1">
    <citation type="journal article" date="2014" name="Int. J. Syst. Evol. Microbiol.">
        <title>Complete genome sequence of Corynebacterium casei LMG S-19264T (=DSM 44701T), isolated from a smear-ripened cheese.</title>
        <authorList>
            <consortium name="US DOE Joint Genome Institute (JGI-PGF)"/>
            <person name="Walter F."/>
            <person name="Albersmeier A."/>
            <person name="Kalinowski J."/>
            <person name="Ruckert C."/>
        </authorList>
    </citation>
    <scope>NUCLEOTIDE SEQUENCE</scope>
    <source>
        <strain evidence="1">CGMCC 1.16134</strain>
    </source>
</reference>